<dbReference type="InterPro" id="IPR017039">
    <property type="entry name" value="Virul_fac_BrkB"/>
</dbReference>
<reference evidence="6 7" key="1">
    <citation type="submission" date="2017-09" db="EMBL/GenBank/DDBJ databases">
        <title>The diverse metabolic capabilities of V. boronicumulans make it an excellent choice for continued studies on novel biodegradation.</title>
        <authorList>
            <person name="Sun S."/>
        </authorList>
    </citation>
    <scope>NUCLEOTIDE SEQUENCE [LARGE SCALE GENOMIC DNA]</scope>
    <source>
        <strain evidence="6 7">J1</strain>
    </source>
</reference>
<evidence type="ECO:0000256" key="1">
    <source>
        <dbReference type="ARBA" id="ARBA00004651"/>
    </source>
</evidence>
<evidence type="ECO:0000256" key="3">
    <source>
        <dbReference type="ARBA" id="ARBA00022692"/>
    </source>
</evidence>
<proteinExistence type="predicted"/>
<evidence type="ECO:0000313" key="7">
    <source>
        <dbReference type="Proteomes" id="UP000217154"/>
    </source>
</evidence>
<keyword evidence="5" id="KW-0472">Membrane</keyword>
<sequence length="309" mass="33196">MLIRLRALFDLCRRAFASWSNDYAPSMGAALAYYTVFSIAPLLLIVIAVAGLVFGQEAARGEIFAQLSGLMGEQGAAAVQGMLQAVNKPTEGIVATVVGIALLIVGATTVFGELQDALDRIWRAPARTRNKGVFNMLRVRLLSFSMIMGIGFLLMVSLVASAALAALGKWWSPMFGAWATLAQVVNFVFSFAMVTVIFAMIYKIMPRAKVQWRDVWVGAAVTALLFTVGKHLIGLYIGKSSVASGYGAAGSLVVVLVWVYYSAQIFLLGAEFTWVYARTYGSMKDTLAEPAGHASPTRDVPLPAHVDAA</sequence>
<evidence type="ECO:0000313" key="6">
    <source>
        <dbReference type="EMBL" id="ATA55226.1"/>
    </source>
</evidence>
<name>A0A250DLH6_9BURK</name>
<dbReference type="GO" id="GO:0005886">
    <property type="term" value="C:plasma membrane"/>
    <property type="evidence" value="ECO:0007669"/>
    <property type="project" value="UniProtKB-SubCell"/>
</dbReference>
<keyword evidence="4" id="KW-1133">Transmembrane helix</keyword>
<protein>
    <submittedName>
        <fullName evidence="6">Uncharacterized protein</fullName>
    </submittedName>
</protein>
<dbReference type="KEGG" id="vbo:CKY39_19910"/>
<evidence type="ECO:0000256" key="2">
    <source>
        <dbReference type="ARBA" id="ARBA00022475"/>
    </source>
</evidence>
<keyword evidence="2" id="KW-1003">Cell membrane</keyword>
<organism evidence="6 7">
    <name type="scientific">Variovorax boronicumulans</name>
    <dbReference type="NCBI Taxonomy" id="436515"/>
    <lineage>
        <taxon>Bacteria</taxon>
        <taxon>Pseudomonadati</taxon>
        <taxon>Pseudomonadota</taxon>
        <taxon>Betaproteobacteria</taxon>
        <taxon>Burkholderiales</taxon>
        <taxon>Comamonadaceae</taxon>
        <taxon>Variovorax</taxon>
    </lineage>
</organism>
<dbReference type="AlphaFoldDB" id="A0A250DLH6"/>
<evidence type="ECO:0000256" key="4">
    <source>
        <dbReference type="ARBA" id="ARBA00022989"/>
    </source>
</evidence>
<dbReference type="PANTHER" id="PTHR30213:SF1">
    <property type="entry name" value="INNER MEMBRANE PROTEIN YHJD"/>
    <property type="match status" value="1"/>
</dbReference>
<dbReference type="PIRSF" id="PIRSF035875">
    <property type="entry name" value="RNase_BN"/>
    <property type="match status" value="1"/>
</dbReference>
<evidence type="ECO:0000256" key="5">
    <source>
        <dbReference type="ARBA" id="ARBA00023136"/>
    </source>
</evidence>
<dbReference type="Pfam" id="PF03631">
    <property type="entry name" value="Virul_fac_BrkB"/>
    <property type="match status" value="1"/>
</dbReference>
<dbReference type="Proteomes" id="UP000217154">
    <property type="component" value="Chromosome"/>
</dbReference>
<accession>A0A250DLH6</accession>
<gene>
    <name evidence="6" type="ORF">CKY39_19910</name>
</gene>
<keyword evidence="3" id="KW-0812">Transmembrane</keyword>
<dbReference type="EMBL" id="CP023284">
    <property type="protein sequence ID" value="ATA55226.1"/>
    <property type="molecule type" value="Genomic_DNA"/>
</dbReference>
<dbReference type="PANTHER" id="PTHR30213">
    <property type="entry name" value="INNER MEMBRANE PROTEIN YHJD"/>
    <property type="match status" value="1"/>
</dbReference>
<comment type="subcellular location">
    <subcellularLocation>
        <location evidence="1">Cell membrane</location>
        <topology evidence="1">Multi-pass membrane protein</topology>
    </subcellularLocation>
</comment>
<dbReference type="RefSeq" id="WP_095745634.1">
    <property type="nucleotide sequence ID" value="NZ_BKDI01000001.1"/>
</dbReference>
<dbReference type="NCBIfam" id="TIGR00765">
    <property type="entry name" value="yihY_not_rbn"/>
    <property type="match status" value="1"/>
</dbReference>